<evidence type="ECO:0000313" key="2">
    <source>
        <dbReference type="EMBL" id="WIM69341.1"/>
    </source>
</evidence>
<dbReference type="Proteomes" id="UP001238805">
    <property type="component" value="Chromosome"/>
</dbReference>
<dbReference type="NCBIfam" id="NF033493">
    <property type="entry name" value="MetS_like_NSS"/>
    <property type="match status" value="1"/>
</dbReference>
<organism evidence="2 3">
    <name type="scientific">Corynebacterium suedekumii</name>
    <dbReference type="NCBI Taxonomy" id="3049801"/>
    <lineage>
        <taxon>Bacteria</taxon>
        <taxon>Bacillati</taxon>
        <taxon>Actinomycetota</taxon>
        <taxon>Actinomycetes</taxon>
        <taxon>Mycobacteriales</taxon>
        <taxon>Corynebacteriaceae</taxon>
        <taxon>Corynebacterium</taxon>
    </lineage>
</organism>
<gene>
    <name evidence="2" type="primary">metS</name>
    <name evidence="2" type="ORF">QP029_08655</name>
</gene>
<protein>
    <submittedName>
        <fullName evidence="2">Methionine/alanine import NSS transporter subunit MetS</fullName>
    </submittedName>
</protein>
<dbReference type="InterPro" id="IPR031596">
    <property type="entry name" value="MaAIMP_sms"/>
</dbReference>
<keyword evidence="1" id="KW-0472">Membrane</keyword>
<proteinExistence type="predicted"/>
<dbReference type="NCBIfam" id="NF033494">
    <property type="entry name" value="NSS_import_MetS"/>
    <property type="match status" value="1"/>
</dbReference>
<feature type="transmembrane region" description="Helical" evidence="1">
    <location>
        <begin position="6"/>
        <end position="27"/>
    </location>
</feature>
<keyword evidence="3" id="KW-1185">Reference proteome</keyword>
<dbReference type="EMBL" id="CP126970">
    <property type="protein sequence ID" value="WIM69341.1"/>
    <property type="molecule type" value="Genomic_DNA"/>
</dbReference>
<sequence>MSGIAIMMMVLFMVVIWGGLVASALHLRRNPDDMSGIHGDAEYARDAILVEQELR</sequence>
<evidence type="ECO:0000256" key="1">
    <source>
        <dbReference type="SAM" id="Phobius"/>
    </source>
</evidence>
<keyword evidence="1" id="KW-1133">Transmembrane helix</keyword>
<name>A0ABY8VI69_9CORY</name>
<dbReference type="Pfam" id="PF16951">
    <property type="entry name" value="MaAIMP_sms"/>
    <property type="match status" value="1"/>
</dbReference>
<evidence type="ECO:0000313" key="3">
    <source>
        <dbReference type="Proteomes" id="UP001238805"/>
    </source>
</evidence>
<accession>A0ABY8VI69</accession>
<keyword evidence="1" id="KW-0812">Transmembrane</keyword>
<reference evidence="2 3" key="1">
    <citation type="submission" date="2023-05" db="EMBL/GenBank/DDBJ databases">
        <title>Corynebacterium suedekumii sp. nov. and Corynebacterium breve sp. nov. isolated from raw cow's milk.</title>
        <authorList>
            <person name="Baer M.K."/>
            <person name="Mehl L."/>
            <person name="Hellmuth R."/>
            <person name="Marke G."/>
            <person name="Lipski A."/>
        </authorList>
    </citation>
    <scope>NUCLEOTIDE SEQUENCE [LARGE SCALE GENOMIC DNA]</scope>
    <source>
        <strain evidence="2 3">LM112</strain>
    </source>
</reference>
<dbReference type="RefSeq" id="WP_284873936.1">
    <property type="nucleotide sequence ID" value="NZ_CP126970.1"/>
</dbReference>